<proteinExistence type="predicted"/>
<accession>A0A1E1LRE6</accession>
<keyword evidence="2" id="KW-1185">Reference proteome</keyword>
<protein>
    <submittedName>
        <fullName evidence="1">Uncharacterized protein</fullName>
    </submittedName>
</protein>
<evidence type="ECO:0000313" key="2">
    <source>
        <dbReference type="Proteomes" id="UP000178129"/>
    </source>
</evidence>
<sequence length="264" mass="30821">MTILSSKSITDPGRASCEEVSSFNGFYRPVPPCYLSWCPHDCMPGQLCPARLTELTKSQMDLQCELDFHNGQQSQAHANLEKYVHEVEVNLHLQLKEHQAQQSMAYEAYREKEQSLTIQRITCTSYLGTLEVSLQQQRAIHASPEVITGFQDKIQKEPDRKIRLKEQEQSLIVSRVGALEAEDVAWKKLYEQAAQLTRVLVRDATLKYEREITPMRRRALEIQRELEILKSRINDEYLWFEESDVNNRAQHRARREEQGFRVEK</sequence>
<evidence type="ECO:0000313" key="1">
    <source>
        <dbReference type="EMBL" id="CZT13044.1"/>
    </source>
</evidence>
<name>A0A1E1LRE6_9HELO</name>
<dbReference type="Proteomes" id="UP000178129">
    <property type="component" value="Unassembled WGS sequence"/>
</dbReference>
<dbReference type="InParanoid" id="A0A1E1LRE6"/>
<dbReference type="AlphaFoldDB" id="A0A1E1LRE6"/>
<reference evidence="2" key="1">
    <citation type="submission" date="2016-03" db="EMBL/GenBank/DDBJ databases">
        <authorList>
            <person name="Ploux O."/>
        </authorList>
    </citation>
    <scope>NUCLEOTIDE SEQUENCE [LARGE SCALE GENOMIC DNA]</scope>
    <source>
        <strain evidence="2">UK7</strain>
    </source>
</reference>
<organism evidence="1 2">
    <name type="scientific">Rhynchosporium graminicola</name>
    <dbReference type="NCBI Taxonomy" id="2792576"/>
    <lineage>
        <taxon>Eukaryota</taxon>
        <taxon>Fungi</taxon>
        <taxon>Dikarya</taxon>
        <taxon>Ascomycota</taxon>
        <taxon>Pezizomycotina</taxon>
        <taxon>Leotiomycetes</taxon>
        <taxon>Helotiales</taxon>
        <taxon>Ploettnerulaceae</taxon>
        <taxon>Rhynchosporium</taxon>
    </lineage>
</organism>
<dbReference type="EMBL" id="FJUW01000080">
    <property type="protein sequence ID" value="CZT13044.1"/>
    <property type="molecule type" value="Genomic_DNA"/>
</dbReference>
<comment type="caution">
    <text evidence="1">The sequence shown here is derived from an EMBL/GenBank/DDBJ whole genome shotgun (WGS) entry which is preliminary data.</text>
</comment>
<gene>
    <name evidence="1" type="ORF">RCO7_04260</name>
</gene>